<dbReference type="InterPro" id="IPR002509">
    <property type="entry name" value="NODB_dom"/>
</dbReference>
<organism evidence="2 3">
    <name type="scientific">Prorocentrum cordatum</name>
    <dbReference type="NCBI Taxonomy" id="2364126"/>
    <lineage>
        <taxon>Eukaryota</taxon>
        <taxon>Sar</taxon>
        <taxon>Alveolata</taxon>
        <taxon>Dinophyceae</taxon>
        <taxon>Prorocentrales</taxon>
        <taxon>Prorocentraceae</taxon>
        <taxon>Prorocentrum</taxon>
    </lineage>
</organism>
<comment type="caution">
    <text evidence="2">The sequence shown here is derived from an EMBL/GenBank/DDBJ whole genome shotgun (WGS) entry which is preliminary data.</text>
</comment>
<protein>
    <recommendedName>
        <fullName evidence="1">NodB homology domain-containing protein</fullName>
    </recommendedName>
</protein>
<name>A0ABN9TSW2_9DINO</name>
<evidence type="ECO:0000313" key="2">
    <source>
        <dbReference type="EMBL" id="CAK0848757.1"/>
    </source>
</evidence>
<dbReference type="PANTHER" id="PTHR10587">
    <property type="entry name" value="GLYCOSYL TRANSFERASE-RELATED"/>
    <property type="match status" value="1"/>
</dbReference>
<keyword evidence="3" id="KW-1185">Reference proteome</keyword>
<sequence length="256" mass="28565">MQYVWGLTSKAGLRPVSWLSAYYTDTYFCFDVRKQPGVRGHVALTIDDGLCRQRDAGQSMADEVGDLLKQHGANATFFVCSDYVREPRLEGQARRLVADGNELGNHCAKDREYASLSADDFGQVFSEANGTLTALLGEGDRVRWFRAPQGRYTRAMRDSVERAGMQHALGDAYCDDWMQGSDPEWIARTLLNQLRDGSIVIIHMPVGRGFRQWLYRALQLLLEGLAARGLRAVTLSRLASLAEQESAAVSSPPPYR</sequence>
<proteinExistence type="predicted"/>
<dbReference type="InterPro" id="IPR011330">
    <property type="entry name" value="Glyco_hydro/deAcase_b/a-brl"/>
</dbReference>
<dbReference type="PANTHER" id="PTHR10587:SF137">
    <property type="entry name" value="4-DEOXY-4-FORMAMIDO-L-ARABINOSE-PHOSPHOUNDECAPRENOL DEFORMYLASE ARND-RELATED"/>
    <property type="match status" value="1"/>
</dbReference>
<evidence type="ECO:0000313" key="3">
    <source>
        <dbReference type="Proteomes" id="UP001189429"/>
    </source>
</evidence>
<dbReference type="InterPro" id="IPR050248">
    <property type="entry name" value="Polysacc_deacetylase_ArnD"/>
</dbReference>
<dbReference type="Proteomes" id="UP001189429">
    <property type="component" value="Unassembled WGS sequence"/>
</dbReference>
<dbReference type="SUPFAM" id="SSF88713">
    <property type="entry name" value="Glycoside hydrolase/deacetylase"/>
    <property type="match status" value="1"/>
</dbReference>
<dbReference type="Pfam" id="PF01522">
    <property type="entry name" value="Polysacc_deac_1"/>
    <property type="match status" value="1"/>
</dbReference>
<dbReference type="Gene3D" id="3.20.20.370">
    <property type="entry name" value="Glycoside hydrolase/deacetylase"/>
    <property type="match status" value="1"/>
</dbReference>
<gene>
    <name evidence="2" type="ORF">PCOR1329_LOCUS41633</name>
</gene>
<evidence type="ECO:0000259" key="1">
    <source>
        <dbReference type="PROSITE" id="PS51677"/>
    </source>
</evidence>
<feature type="domain" description="NodB homology" evidence="1">
    <location>
        <begin position="40"/>
        <end position="233"/>
    </location>
</feature>
<accession>A0ABN9TSW2</accession>
<dbReference type="EMBL" id="CAUYUJ010015007">
    <property type="protein sequence ID" value="CAK0848757.1"/>
    <property type="molecule type" value="Genomic_DNA"/>
</dbReference>
<dbReference type="PROSITE" id="PS51677">
    <property type="entry name" value="NODB"/>
    <property type="match status" value="1"/>
</dbReference>
<reference evidence="2" key="1">
    <citation type="submission" date="2023-10" db="EMBL/GenBank/DDBJ databases">
        <authorList>
            <person name="Chen Y."/>
            <person name="Shah S."/>
            <person name="Dougan E. K."/>
            <person name="Thang M."/>
            <person name="Chan C."/>
        </authorList>
    </citation>
    <scope>NUCLEOTIDE SEQUENCE [LARGE SCALE GENOMIC DNA]</scope>
</reference>